<dbReference type="Gene3D" id="1.20.120.550">
    <property type="entry name" value="Membrane associated eicosanoid/glutathione metabolism-like domain"/>
    <property type="match status" value="1"/>
</dbReference>
<gene>
    <name evidence="6" type="ORF">NOG11_04155</name>
</gene>
<evidence type="ECO:0000256" key="1">
    <source>
        <dbReference type="ARBA" id="ARBA00004370"/>
    </source>
</evidence>
<organism evidence="6 7">
    <name type="scientific">Parvularcula maris</name>
    <dbReference type="NCBI Taxonomy" id="2965077"/>
    <lineage>
        <taxon>Bacteria</taxon>
        <taxon>Pseudomonadati</taxon>
        <taxon>Pseudomonadota</taxon>
        <taxon>Alphaproteobacteria</taxon>
        <taxon>Parvularculales</taxon>
        <taxon>Parvularculaceae</taxon>
        <taxon>Parvularcula</taxon>
    </lineage>
</organism>
<name>A0A9X2L7Q8_9PROT</name>
<evidence type="ECO:0000256" key="2">
    <source>
        <dbReference type="ARBA" id="ARBA00022692"/>
    </source>
</evidence>
<comment type="caution">
    <text evidence="6">The sequence shown here is derived from an EMBL/GenBank/DDBJ whole genome shotgun (WGS) entry which is preliminary data.</text>
</comment>
<keyword evidence="7" id="KW-1185">Reference proteome</keyword>
<dbReference type="RefSeq" id="WP_256618420.1">
    <property type="nucleotide sequence ID" value="NZ_JANIBC010000002.1"/>
</dbReference>
<evidence type="ECO:0000313" key="6">
    <source>
        <dbReference type="EMBL" id="MCQ8184572.1"/>
    </source>
</evidence>
<evidence type="ECO:0000256" key="3">
    <source>
        <dbReference type="ARBA" id="ARBA00022989"/>
    </source>
</evidence>
<feature type="transmembrane region" description="Helical" evidence="5">
    <location>
        <begin position="7"/>
        <end position="28"/>
    </location>
</feature>
<keyword evidence="3 5" id="KW-1133">Transmembrane helix</keyword>
<dbReference type="GO" id="GO:0016020">
    <property type="term" value="C:membrane"/>
    <property type="evidence" value="ECO:0007669"/>
    <property type="project" value="UniProtKB-SubCell"/>
</dbReference>
<keyword evidence="2 5" id="KW-0812">Transmembrane</keyword>
<dbReference type="AlphaFoldDB" id="A0A9X2L7Q8"/>
<dbReference type="Pfam" id="PF01124">
    <property type="entry name" value="MAPEG"/>
    <property type="match status" value="1"/>
</dbReference>
<protein>
    <submittedName>
        <fullName evidence="6">MAPEG family protein</fullName>
    </submittedName>
</protein>
<dbReference type="SUPFAM" id="SSF161084">
    <property type="entry name" value="MAPEG domain-like"/>
    <property type="match status" value="1"/>
</dbReference>
<evidence type="ECO:0000313" key="7">
    <source>
        <dbReference type="Proteomes" id="UP001142610"/>
    </source>
</evidence>
<feature type="transmembrane region" description="Helical" evidence="5">
    <location>
        <begin position="67"/>
        <end position="93"/>
    </location>
</feature>
<feature type="transmembrane region" description="Helical" evidence="5">
    <location>
        <begin position="105"/>
        <end position="131"/>
    </location>
</feature>
<evidence type="ECO:0000256" key="4">
    <source>
        <dbReference type="ARBA" id="ARBA00023136"/>
    </source>
</evidence>
<keyword evidence="4 5" id="KW-0472">Membrane</keyword>
<dbReference type="Proteomes" id="UP001142610">
    <property type="component" value="Unassembled WGS sequence"/>
</dbReference>
<sequence length="137" mass="15187">MTAVLPPLFIMVALAIVTVFLLAAFRIIPSLSDKALAKEAAKGRKDVFSPRSKLFADNLQNQFETPVLFYAAVLLAIITEPVSDWFITLAWVYAIARVLHTIVHVTVNIVIVRLALFTVSVVVLILMWVSLHNNLMG</sequence>
<proteinExistence type="predicted"/>
<reference evidence="6" key="1">
    <citation type="submission" date="2022-07" db="EMBL/GenBank/DDBJ databases">
        <title>Parvularcula maris sp. nov., an algicidal bacterium isolated from seawater.</title>
        <authorList>
            <person name="Li F."/>
        </authorList>
    </citation>
    <scope>NUCLEOTIDE SEQUENCE</scope>
    <source>
        <strain evidence="6">BGMRC 0090</strain>
    </source>
</reference>
<evidence type="ECO:0000256" key="5">
    <source>
        <dbReference type="SAM" id="Phobius"/>
    </source>
</evidence>
<dbReference type="InterPro" id="IPR023352">
    <property type="entry name" value="MAPEG-like_dom_sf"/>
</dbReference>
<accession>A0A9X2L7Q8</accession>
<dbReference type="InterPro" id="IPR001129">
    <property type="entry name" value="Membr-assoc_MAPEG"/>
</dbReference>
<dbReference type="EMBL" id="JANIBC010000002">
    <property type="protein sequence ID" value="MCQ8184572.1"/>
    <property type="molecule type" value="Genomic_DNA"/>
</dbReference>
<comment type="subcellular location">
    <subcellularLocation>
        <location evidence="1">Membrane</location>
    </subcellularLocation>
</comment>